<name>A0A261G3B2_9BIFI</name>
<evidence type="ECO:0000256" key="1">
    <source>
        <dbReference type="SAM" id="Phobius"/>
    </source>
</evidence>
<keyword evidence="1" id="KW-0472">Membrane</keyword>
<reference evidence="2 3" key="1">
    <citation type="journal article" date="2017" name="BMC Genomics">
        <title>Comparative genomic and phylogenomic analyses of the Bifidobacteriaceae family.</title>
        <authorList>
            <person name="Lugli G.A."/>
            <person name="Milani C."/>
            <person name="Turroni F."/>
            <person name="Duranti S."/>
            <person name="Mancabelli L."/>
            <person name="Mangifesta M."/>
            <person name="Ferrario C."/>
            <person name="Modesto M."/>
            <person name="Mattarelli P."/>
            <person name="Jiri K."/>
            <person name="van Sinderen D."/>
            <person name="Ventura M."/>
        </authorList>
    </citation>
    <scope>NUCLEOTIDE SEQUENCE [LARGE SCALE GENOMIC DNA]</scope>
    <source>
        <strain evidence="2 3">DSM 100202</strain>
    </source>
</reference>
<keyword evidence="1" id="KW-0812">Transmembrane</keyword>
<dbReference type="RefSeq" id="WP_143248714.1">
    <property type="nucleotide sequence ID" value="NZ_MWWY01000010.1"/>
</dbReference>
<dbReference type="EMBL" id="MWWY01000010">
    <property type="protein sequence ID" value="OZG65715.1"/>
    <property type="molecule type" value="Genomic_DNA"/>
</dbReference>
<feature type="transmembrane region" description="Helical" evidence="1">
    <location>
        <begin position="87"/>
        <end position="107"/>
    </location>
</feature>
<comment type="caution">
    <text evidence="2">The sequence shown here is derived from an EMBL/GenBank/DDBJ whole genome shotgun (WGS) entry which is preliminary data.</text>
</comment>
<feature type="transmembrane region" description="Helical" evidence="1">
    <location>
        <begin position="53"/>
        <end position="75"/>
    </location>
</feature>
<evidence type="ECO:0000313" key="3">
    <source>
        <dbReference type="Proteomes" id="UP000216074"/>
    </source>
</evidence>
<dbReference type="AlphaFoldDB" id="A0A261G3B2"/>
<evidence type="ECO:0000313" key="2">
    <source>
        <dbReference type="EMBL" id="OZG65715.1"/>
    </source>
</evidence>
<dbReference type="Proteomes" id="UP000216074">
    <property type="component" value="Unassembled WGS sequence"/>
</dbReference>
<sequence>MSNVNNTDINDQIDDLPEDELINDKPLKRIVLIGLALIAVSIFLPGAQHTARIPVQATVTAIGAWMMTLPLLIVSWHQFRTKRHFPVVTHVILPIIGLVMVAARIILVPMGASTIFLNLWSIGGTFLVFPLVQQLIELISGSVDMETGGRQVHYQ</sequence>
<organism evidence="2 3">
    <name type="scientific">Bifidobacterium hapali</name>
    <dbReference type="NCBI Taxonomy" id="1630172"/>
    <lineage>
        <taxon>Bacteria</taxon>
        <taxon>Bacillati</taxon>
        <taxon>Actinomycetota</taxon>
        <taxon>Actinomycetes</taxon>
        <taxon>Bifidobacteriales</taxon>
        <taxon>Bifidobacteriaceae</taxon>
        <taxon>Bifidobacterium</taxon>
    </lineage>
</organism>
<dbReference type="OrthoDB" id="3232674at2"/>
<gene>
    <name evidence="2" type="ORF">BHAP_0518</name>
</gene>
<protein>
    <submittedName>
        <fullName evidence="2">Uncharacterized protein</fullName>
    </submittedName>
</protein>
<feature type="transmembrane region" description="Helical" evidence="1">
    <location>
        <begin position="113"/>
        <end position="132"/>
    </location>
</feature>
<keyword evidence="1" id="KW-1133">Transmembrane helix</keyword>
<accession>A0A261G3B2</accession>
<keyword evidence="3" id="KW-1185">Reference proteome</keyword>
<proteinExistence type="predicted"/>
<feature type="transmembrane region" description="Helical" evidence="1">
    <location>
        <begin position="30"/>
        <end position="47"/>
    </location>
</feature>